<protein>
    <submittedName>
        <fullName evidence="1">Uncharacterized protein</fullName>
    </submittedName>
</protein>
<proteinExistence type="predicted"/>
<reference evidence="1" key="1">
    <citation type="submission" date="2019-01" db="EMBL/GenBank/DDBJ databases">
        <authorList>
            <consortium name="Pathogen Informatics"/>
        </authorList>
    </citation>
    <scope>NUCLEOTIDE SEQUENCE [LARGE SCALE GENOMIC DNA]</scope>
    <source>
        <strain evidence="1">NCTC10113</strain>
    </source>
</reference>
<dbReference type="AlphaFoldDB" id="A0A448ZYE9"/>
<geneLocation type="plasmid" evidence="1">
    <name>2</name>
</geneLocation>
<organism evidence="1">
    <name type="scientific">Metamycoplasma salivarium</name>
    <name type="common">Mycoplasma salivarium</name>
    <dbReference type="NCBI Taxonomy" id="2124"/>
    <lineage>
        <taxon>Bacteria</taxon>
        <taxon>Bacillati</taxon>
        <taxon>Mycoplasmatota</taxon>
        <taxon>Mycoplasmoidales</taxon>
        <taxon>Metamycoplasmataceae</taxon>
        <taxon>Metamycoplasma</taxon>
    </lineage>
</organism>
<keyword evidence="1" id="KW-0614">Plasmid</keyword>
<accession>A0A448ZYE9</accession>
<name>A0A448ZYE9_METSV</name>
<sequence length="233" mass="27430">MTNEKEFEQELTKIMKVANEDGLYASYLIDDALKQFPLKEEQDALNALRQGIANDLKKKNISSKTKLTTLQLINFLKNKVVDYIFMFCYLELKKREDIDTFANEFQHFFNGNSFENKGYQTLIYTLLEENKIDFDYKIENQIINPKKLGSFTNNPNIKKIEKELLNFYSKDIAKYKTASQVFSAYLFENWINILLNKTINEYETIVNVTEVLLGNKPKDTLTEKELEVYKIFL</sequence>
<evidence type="ECO:0000313" key="1">
    <source>
        <dbReference type="EMBL" id="VEU56299.1"/>
    </source>
</evidence>
<gene>
    <name evidence="1" type="ORF">NCTC10113_01202</name>
</gene>
<dbReference type="RefSeq" id="WP_024544111.1">
    <property type="nucleotide sequence ID" value="NZ_BPLV01000001.1"/>
</dbReference>
<dbReference type="EMBL" id="LR214939">
    <property type="protein sequence ID" value="VEU56299.1"/>
    <property type="molecule type" value="Genomic_DNA"/>
</dbReference>